<dbReference type="RefSeq" id="WP_367845879.1">
    <property type="nucleotide sequence ID" value="NZ_JBFOHL010000016.1"/>
</dbReference>
<evidence type="ECO:0000256" key="2">
    <source>
        <dbReference type="SAM" id="SignalP"/>
    </source>
</evidence>
<gene>
    <name evidence="3" type="ORF">ABQJ56_15265</name>
</gene>
<keyword evidence="2" id="KW-0732">Signal</keyword>
<feature type="region of interest" description="Disordered" evidence="1">
    <location>
        <begin position="50"/>
        <end position="80"/>
    </location>
</feature>
<feature type="signal peptide" evidence="2">
    <location>
        <begin position="1"/>
        <end position="36"/>
    </location>
</feature>
<comment type="caution">
    <text evidence="3">The sequence shown here is derived from an EMBL/GenBank/DDBJ whole genome shotgun (WGS) entry which is preliminary data.</text>
</comment>
<name>A0ABV3QTL7_9GAMM</name>
<protein>
    <submittedName>
        <fullName evidence="3">Uncharacterized protein</fullName>
    </submittedName>
</protein>
<proteinExistence type="predicted"/>
<evidence type="ECO:0000256" key="1">
    <source>
        <dbReference type="SAM" id="MobiDB-lite"/>
    </source>
</evidence>
<reference evidence="3 4" key="1">
    <citation type="submission" date="2024-06" db="EMBL/GenBank/DDBJ databases">
        <authorList>
            <person name="Woo H."/>
        </authorList>
    </citation>
    <scope>NUCLEOTIDE SEQUENCE [LARGE SCALE GENOMIC DNA]</scope>
    <source>
        <strain evidence="3 4">S2-g</strain>
    </source>
</reference>
<evidence type="ECO:0000313" key="3">
    <source>
        <dbReference type="EMBL" id="MEW9625588.1"/>
    </source>
</evidence>
<keyword evidence="4" id="KW-1185">Reference proteome</keyword>
<dbReference type="Proteomes" id="UP001556170">
    <property type="component" value="Unassembled WGS sequence"/>
</dbReference>
<feature type="compositionally biased region" description="Polar residues" evidence="1">
    <location>
        <begin position="63"/>
        <end position="80"/>
    </location>
</feature>
<sequence>MINPPVRSAYSRPLRMRQATLLLVLLAVLSTGTVRAQDEVAVSDQTVRTNTGDIKSNTRDIKSNTSDISKQIGGSTSDGSDTVNGHLKFIDSISNGDAPASSSSAVAPPKVALVDISADTSTCSGVATQQQTNCQDIINTENSQYQYMKAMYDITTSRENDLKALIRARQNIGAEEFGKLADNTNKLIALRAQMDIDRQQMESAYYAYTTRLRYLQKQQAQLADAANKGGSTGIIQNTISQITSGAILAGALSVPQTNNGAKKLSIEDSNGF</sequence>
<feature type="chain" id="PRO_5046554468" evidence="2">
    <location>
        <begin position="37"/>
        <end position="272"/>
    </location>
</feature>
<organism evidence="3 4">
    <name type="scientific">Rhodanobacter geophilus</name>
    <dbReference type="NCBI Taxonomy" id="3162488"/>
    <lineage>
        <taxon>Bacteria</taxon>
        <taxon>Pseudomonadati</taxon>
        <taxon>Pseudomonadota</taxon>
        <taxon>Gammaproteobacteria</taxon>
        <taxon>Lysobacterales</taxon>
        <taxon>Rhodanobacteraceae</taxon>
        <taxon>Rhodanobacter</taxon>
    </lineage>
</organism>
<dbReference type="EMBL" id="JBFOHL010000016">
    <property type="protein sequence ID" value="MEW9625588.1"/>
    <property type="molecule type" value="Genomic_DNA"/>
</dbReference>
<accession>A0ABV3QTL7</accession>
<evidence type="ECO:0000313" key="4">
    <source>
        <dbReference type="Proteomes" id="UP001556170"/>
    </source>
</evidence>